<dbReference type="AlphaFoldDB" id="A0A5J4VMB6"/>
<proteinExistence type="inferred from homology"/>
<evidence type="ECO:0000256" key="3">
    <source>
        <dbReference type="ARBA" id="ARBA00022475"/>
    </source>
</evidence>
<evidence type="ECO:0000256" key="8">
    <source>
        <dbReference type="SAM" id="Phobius"/>
    </source>
</evidence>
<evidence type="ECO:0000256" key="7">
    <source>
        <dbReference type="SAM" id="MobiDB-lite"/>
    </source>
</evidence>
<comment type="subcellular location">
    <subcellularLocation>
        <location evidence="1">Cell membrane</location>
        <topology evidence="1">Single-pass type I membrane protein</topology>
    </subcellularLocation>
</comment>
<keyword evidence="3" id="KW-1003">Cell membrane</keyword>
<accession>A0A5J4VMB6</accession>
<gene>
    <name evidence="10" type="ORF">EZS28_020712</name>
</gene>
<evidence type="ECO:0000256" key="4">
    <source>
        <dbReference type="ARBA" id="ARBA00022729"/>
    </source>
</evidence>
<feature type="region of interest" description="Disordered" evidence="7">
    <location>
        <begin position="218"/>
        <end position="250"/>
    </location>
</feature>
<dbReference type="PROSITE" id="PS51914">
    <property type="entry name" value="MRH"/>
    <property type="match status" value="1"/>
</dbReference>
<keyword evidence="4" id="KW-0732">Signal</keyword>
<dbReference type="GO" id="GO:0005886">
    <property type="term" value="C:plasma membrane"/>
    <property type="evidence" value="ECO:0007669"/>
    <property type="project" value="UniProtKB-SubCell"/>
</dbReference>
<evidence type="ECO:0000256" key="2">
    <source>
        <dbReference type="ARBA" id="ARBA00007627"/>
    </source>
</evidence>
<evidence type="ECO:0000256" key="1">
    <source>
        <dbReference type="ARBA" id="ARBA00004251"/>
    </source>
</evidence>
<keyword evidence="8" id="KW-1133">Transmembrane helix</keyword>
<organism evidence="10 11">
    <name type="scientific">Streblomastix strix</name>
    <dbReference type="NCBI Taxonomy" id="222440"/>
    <lineage>
        <taxon>Eukaryota</taxon>
        <taxon>Metamonada</taxon>
        <taxon>Preaxostyla</taxon>
        <taxon>Oxymonadida</taxon>
        <taxon>Streblomastigidae</taxon>
        <taxon>Streblomastix</taxon>
    </lineage>
</organism>
<dbReference type="PANTHER" id="PTHR22727">
    <property type="entry name" value="PROTEIN CBG13728"/>
    <property type="match status" value="1"/>
</dbReference>
<reference evidence="10 11" key="1">
    <citation type="submission" date="2019-03" db="EMBL/GenBank/DDBJ databases">
        <title>Single cell metagenomics reveals metabolic interactions within the superorganism composed of flagellate Streblomastix strix and complex community of Bacteroidetes bacteria on its surface.</title>
        <authorList>
            <person name="Treitli S.C."/>
            <person name="Kolisko M."/>
            <person name="Husnik F."/>
            <person name="Keeling P."/>
            <person name="Hampl V."/>
        </authorList>
    </citation>
    <scope>NUCLEOTIDE SEQUENCE [LARGE SCALE GENOMIC DNA]</scope>
    <source>
        <strain evidence="10">ST1C</strain>
    </source>
</reference>
<dbReference type="PANTHER" id="PTHR22727:SF15">
    <property type="entry name" value="MRH DOMAIN-CONTAINING PROTEIN"/>
    <property type="match status" value="1"/>
</dbReference>
<dbReference type="InterPro" id="IPR009011">
    <property type="entry name" value="Man6P_isomerase_rcpt-bd_dom_sf"/>
</dbReference>
<name>A0A5J4VMB6_9EUKA</name>
<feature type="domain" description="MRH" evidence="9">
    <location>
        <begin position="1"/>
        <end position="106"/>
    </location>
</feature>
<feature type="compositionally biased region" description="Basic and acidic residues" evidence="7">
    <location>
        <begin position="318"/>
        <end position="337"/>
    </location>
</feature>
<dbReference type="OrthoDB" id="439917at2759"/>
<feature type="region of interest" description="Disordered" evidence="7">
    <location>
        <begin position="275"/>
        <end position="388"/>
    </location>
</feature>
<keyword evidence="8" id="KW-0812">Transmembrane</keyword>
<evidence type="ECO:0000256" key="5">
    <source>
        <dbReference type="ARBA" id="ARBA00023157"/>
    </source>
</evidence>
<dbReference type="Proteomes" id="UP000324800">
    <property type="component" value="Unassembled WGS sequence"/>
</dbReference>
<feature type="transmembrane region" description="Helical" evidence="8">
    <location>
        <begin position="175"/>
        <end position="205"/>
    </location>
</feature>
<keyword evidence="8" id="KW-0472">Membrane</keyword>
<dbReference type="EMBL" id="SNRW01006087">
    <property type="protein sequence ID" value="KAA6383762.1"/>
    <property type="molecule type" value="Genomic_DNA"/>
</dbReference>
<evidence type="ECO:0000259" key="9">
    <source>
        <dbReference type="PROSITE" id="PS51914"/>
    </source>
</evidence>
<dbReference type="InterPro" id="IPR044865">
    <property type="entry name" value="MRH_dom"/>
</dbReference>
<comment type="similarity">
    <text evidence="2">Belongs to the ELAPOR family.</text>
</comment>
<feature type="compositionally biased region" description="Polar residues" evidence="7">
    <location>
        <begin position="228"/>
        <end position="241"/>
    </location>
</feature>
<feature type="compositionally biased region" description="Acidic residues" evidence="7">
    <location>
        <begin position="368"/>
        <end position="381"/>
    </location>
</feature>
<evidence type="ECO:0000313" key="11">
    <source>
        <dbReference type="Proteomes" id="UP000324800"/>
    </source>
</evidence>
<dbReference type="Gene3D" id="2.70.130.10">
    <property type="entry name" value="Mannose-6-phosphate receptor binding domain"/>
    <property type="match status" value="1"/>
</dbReference>
<dbReference type="InterPro" id="IPR039181">
    <property type="entry name" value="Elapor1/2"/>
</dbReference>
<feature type="compositionally biased region" description="Basic and acidic residues" evidence="7">
    <location>
        <begin position="290"/>
        <end position="309"/>
    </location>
</feature>
<keyword evidence="5" id="KW-1015">Disulfide bond</keyword>
<protein>
    <recommendedName>
        <fullName evidence="9">MRH domain-containing protein</fullName>
    </recommendedName>
</protein>
<evidence type="ECO:0000313" key="10">
    <source>
        <dbReference type="EMBL" id="KAA6383762.1"/>
    </source>
</evidence>
<keyword evidence="6" id="KW-0325">Glycoprotein</keyword>
<sequence length="388" mass="44334">MKNNKFNAYNLEKQKSNDVEAGISVSFYNGDLYSGFVNRDIFINDTNGNNTISVPRKAELRLICDPKNGLGDPVLIQNKQEKKINQINPTTSTVRFEWRTEAACPLCTQSDYDAIKTPCKGGQQRLYYQKNPDAKCIVVTPESQQINEEDEQQEQPWWFSWNFPQEQVIKCKEGAVVLTIIEVIVIISLVILTAIGLVLTVFFLYRRNKSLYQKLVNQGSDDDEESENGWNAKQRSNSPNGNLDDDDDDTQGVEIKQTQSQSKLKKWSLNRITGSTKQIRQNREGTSIMDDLHDSKPISSEDNKPKEGLKSAFSIVTQRKDEGSNQSKVDKKEDKNRPMQRIDSPILPKIPQQIPVQNLSATRKDEPISDEEDDDEEEEEDVLHFDRK</sequence>
<comment type="caution">
    <text evidence="10">The sequence shown here is derived from an EMBL/GenBank/DDBJ whole genome shotgun (WGS) entry which is preliminary data.</text>
</comment>
<evidence type="ECO:0000256" key="6">
    <source>
        <dbReference type="ARBA" id="ARBA00023180"/>
    </source>
</evidence>